<feature type="region of interest" description="Disordered" evidence="11">
    <location>
        <begin position="1322"/>
        <end position="1341"/>
    </location>
</feature>
<feature type="compositionally biased region" description="Low complexity" evidence="11">
    <location>
        <begin position="445"/>
        <end position="464"/>
    </location>
</feature>
<comment type="similarity">
    <text evidence="2">Belongs to the DNAAF1 family.</text>
</comment>
<dbReference type="GO" id="GO:0005929">
    <property type="term" value="C:cilium"/>
    <property type="evidence" value="ECO:0007669"/>
    <property type="project" value="UniProtKB-SubCell"/>
</dbReference>
<feature type="coiled-coil region" evidence="10">
    <location>
        <begin position="606"/>
        <end position="640"/>
    </location>
</feature>
<dbReference type="GO" id="GO:0008270">
    <property type="term" value="F:zinc ion binding"/>
    <property type="evidence" value="ECO:0007669"/>
    <property type="project" value="UniProtKB-KW"/>
</dbReference>
<feature type="domain" description="RING-type" evidence="12">
    <location>
        <begin position="1358"/>
        <end position="1400"/>
    </location>
</feature>
<keyword evidence="6" id="KW-0862">Zinc</keyword>
<dbReference type="InterPro" id="IPR050576">
    <property type="entry name" value="Cilia_flagella_integrity"/>
</dbReference>
<keyword evidence="4" id="KW-0677">Repeat</keyword>
<dbReference type="Pfam" id="PF00612">
    <property type="entry name" value="IQ"/>
    <property type="match status" value="1"/>
</dbReference>
<dbReference type="InterPro" id="IPR013083">
    <property type="entry name" value="Znf_RING/FYVE/PHD"/>
</dbReference>
<proteinExistence type="inferred from homology"/>
<dbReference type="Pfam" id="PF13639">
    <property type="entry name" value="zf-RING_2"/>
    <property type="match status" value="1"/>
</dbReference>
<sequence length="1417" mass="159883">DFTQVQTIAALEREVRQLVTSARAGLYVCGRVLMLGGLLDGMFDSLNNLNAYCIMDGEEGDYTIVQSMTVTSSSTGGTDDYDKLFTQTSVDLSNKHLEKLPNLRQNYPKVEVINLSHNQFKFINNLSKFSACRELNVSFNVLERFSSFLPLADALKRLDISHNALSNCDNLAALIQLVWLDAAYNHIQVLPLLDRLAHLTYLNVSSNRLSVLPNLSKLPVLRILNLNDNGISTLDELHRTMPQYLQDLDIGANVITDLREAQHLSCLKNIRSLVFAGNPCVRLEGRIFCYRPYLYCCCLEQLQIVDGKELSETEIIKGEELHTHAKIRRMETHAQLCAYLEKECPEDCHHTFSPDDNRLMKILKKRREHASRLKDDMTSEESTVTAISPYREWLSKSVSSIPSRLEYNSYTTEQKENCAPLVDLNDLSSLSARISTPPISANSNASSTVTLSAPSVSSSTPVRSRIQRRLQGKPVHVRKISFTTNSTPKKSNTVNHSNWSEIVISEKILREGGYIFSAKHQKSLMRNIIKAPPNWPKAFGVSKSVTQNPRYRFSSAENSVEISFVSARKARSYSEKEKKAALLIQSWWRGMKIRRLYRVSFLQKRIQRFEMLLREKSNMILKLKNQLANLECNMETIVAVNEEQALKIAKMEQCLTKIAETCNERQKQFMNKLLPVPDELQYIRKSDTEVLLQWQNHQRPQKPTRYLITVNGNPCGTVRGVHKKALVTDLDPTKESVIRMQCVFNEFSGDISECLVIPSHKQDGLELKRSGTFSLLDEGSLEIDSRMSLMTDDLDVKYGVMNQNDSESADKKKRKKSKGRALEIDFPLHSSGLIQSYESSICYGTNNQQIVPAYSADTAAAGNDCSDVINQLLPTIRDAVQEFLYDVGSRACEIEEIDEPFHLSNSDTALSPAVSSLSNVNNSNQLLTLMKGALNSTLDASTAQTKPLSSITNDFTNRLPQRYLNGTGTTGTELNTIINSHQKIIGSTVVHKRLSAVQIENKEGENFRCAVRDELLVQQNGDIFYDQNTELMDQRMFLQDAKFHLERRFIEQRLKDVEKRYEERLSNASLMLKKAYVSNPSFSNPLFGEDTGFIKKEILDLRLGKAKALANKRMGQAELALKHANAIHSRIADETVKSDIKQMIRQWEQILRDYKAWHANLDRIVDGQKAQVDSNYRFDELALLSPPDNIPCAPQLPPNALKYFQQLEFECRSGDPSSELLRVIGPPVGFEKEAVTGSRFGAIGQPTPPPQRKLFTEAQINKLVEKTLKHFQDTYGSSSNLSAEEVKNVLNELERRPLVFSSDVTLSSVLSHVIKRVMEVSGTGDGKNNSQPGTPCWTSLSSESSTVRRSVDLESQDCKICLQSLAHGDKLIQCPSCVDSYHYECGIKWLKQNSTCPHCRRLWSNPDDFPSLAKALP</sequence>
<evidence type="ECO:0000256" key="5">
    <source>
        <dbReference type="ARBA" id="ARBA00022771"/>
    </source>
</evidence>
<feature type="compositionally biased region" description="Polar residues" evidence="11">
    <location>
        <begin position="1326"/>
        <end position="1337"/>
    </location>
</feature>
<dbReference type="Gene3D" id="3.80.10.10">
    <property type="entry name" value="Ribonuclease Inhibitor"/>
    <property type="match status" value="2"/>
</dbReference>
<keyword evidence="7" id="KW-0969">Cilium</keyword>
<dbReference type="AlphaFoldDB" id="A0A3P7ECZ5"/>
<evidence type="ECO:0000256" key="7">
    <source>
        <dbReference type="ARBA" id="ARBA00023069"/>
    </source>
</evidence>
<reference evidence="13 14" key="1">
    <citation type="submission" date="2018-11" db="EMBL/GenBank/DDBJ databases">
        <authorList>
            <consortium name="Pathogen Informatics"/>
        </authorList>
    </citation>
    <scope>NUCLEOTIDE SEQUENCE [LARGE SCALE GENOMIC DNA]</scope>
</reference>
<name>A0A3P7ECZ5_WUCBA</name>
<dbReference type="InParanoid" id="A0A3P7ECZ5"/>
<dbReference type="OrthoDB" id="5954088at2759"/>
<evidence type="ECO:0000313" key="13">
    <source>
        <dbReference type="EMBL" id="VDM19163.1"/>
    </source>
</evidence>
<evidence type="ECO:0000256" key="1">
    <source>
        <dbReference type="ARBA" id="ARBA00004138"/>
    </source>
</evidence>
<dbReference type="PROSITE" id="PS50089">
    <property type="entry name" value="ZF_RING_2"/>
    <property type="match status" value="1"/>
</dbReference>
<evidence type="ECO:0000256" key="4">
    <source>
        <dbReference type="ARBA" id="ARBA00022737"/>
    </source>
</evidence>
<evidence type="ECO:0000259" key="12">
    <source>
        <dbReference type="PROSITE" id="PS50089"/>
    </source>
</evidence>
<evidence type="ECO:0000256" key="6">
    <source>
        <dbReference type="ARBA" id="ARBA00022833"/>
    </source>
</evidence>
<dbReference type="SMART" id="SM00364">
    <property type="entry name" value="LRR_BAC"/>
    <property type="match status" value="5"/>
</dbReference>
<dbReference type="InterPro" id="IPR001841">
    <property type="entry name" value="Znf_RING"/>
</dbReference>
<keyword evidence="14" id="KW-1185">Reference proteome</keyword>
<keyword evidence="10" id="KW-0175">Coiled coil</keyword>
<keyword evidence="3" id="KW-0433">Leucine-rich repeat</keyword>
<feature type="region of interest" description="Disordered" evidence="11">
    <location>
        <begin position="441"/>
        <end position="467"/>
    </location>
</feature>
<evidence type="ECO:0000256" key="9">
    <source>
        <dbReference type="PROSITE-ProRule" id="PRU00175"/>
    </source>
</evidence>
<protein>
    <recommendedName>
        <fullName evidence="12">RING-type domain-containing protein</fullName>
    </recommendedName>
</protein>
<keyword evidence="5 9" id="KW-0863">Zinc-finger</keyword>
<organism evidence="13 14">
    <name type="scientific">Wuchereria bancrofti</name>
    <dbReference type="NCBI Taxonomy" id="6293"/>
    <lineage>
        <taxon>Eukaryota</taxon>
        <taxon>Metazoa</taxon>
        <taxon>Ecdysozoa</taxon>
        <taxon>Nematoda</taxon>
        <taxon>Chromadorea</taxon>
        <taxon>Rhabditida</taxon>
        <taxon>Spirurina</taxon>
        <taxon>Spiruromorpha</taxon>
        <taxon>Filarioidea</taxon>
        <taxon>Onchocercidae</taxon>
        <taxon>Wuchereria</taxon>
    </lineage>
</organism>
<dbReference type="CDD" id="cd23766">
    <property type="entry name" value="IQCG"/>
    <property type="match status" value="1"/>
</dbReference>
<feature type="non-terminal residue" evidence="13">
    <location>
        <position position="1"/>
    </location>
</feature>
<dbReference type="SMART" id="SM00015">
    <property type="entry name" value="IQ"/>
    <property type="match status" value="1"/>
</dbReference>
<dbReference type="InterPro" id="IPR000048">
    <property type="entry name" value="IQ_motif_EF-hand-BS"/>
</dbReference>
<dbReference type="PANTHER" id="PTHR45973">
    <property type="entry name" value="PROTEIN PHOSPHATASE 1 REGULATORY SUBUNIT SDS22-RELATED"/>
    <property type="match status" value="1"/>
</dbReference>
<dbReference type="InterPro" id="IPR001611">
    <property type="entry name" value="Leu-rich_rpt"/>
</dbReference>
<dbReference type="PANTHER" id="PTHR45973:SF9">
    <property type="entry name" value="LEUCINE-RICH REPEAT-CONTAINING PROTEIN 46"/>
    <property type="match status" value="1"/>
</dbReference>
<dbReference type="SUPFAM" id="SSF57850">
    <property type="entry name" value="RING/U-box"/>
    <property type="match status" value="1"/>
</dbReference>
<dbReference type="Gene3D" id="3.30.40.10">
    <property type="entry name" value="Zinc/RING finger domain, C3HC4 (zinc finger)"/>
    <property type="match status" value="1"/>
</dbReference>
<keyword evidence="5 9" id="KW-0479">Metal-binding</keyword>
<keyword evidence="8" id="KW-0966">Cell projection</keyword>
<gene>
    <name evidence="13" type="ORF">WBA_LOCUS10366</name>
</gene>
<dbReference type="InterPro" id="IPR032675">
    <property type="entry name" value="LRR_dom_sf"/>
</dbReference>
<dbReference type="PROSITE" id="PS50096">
    <property type="entry name" value="IQ"/>
    <property type="match status" value="1"/>
</dbReference>
<evidence type="ECO:0000256" key="11">
    <source>
        <dbReference type="SAM" id="MobiDB-lite"/>
    </source>
</evidence>
<evidence type="ECO:0000256" key="8">
    <source>
        <dbReference type="ARBA" id="ARBA00023273"/>
    </source>
</evidence>
<evidence type="ECO:0000313" key="14">
    <source>
        <dbReference type="Proteomes" id="UP000270924"/>
    </source>
</evidence>
<evidence type="ECO:0000256" key="10">
    <source>
        <dbReference type="SAM" id="Coils"/>
    </source>
</evidence>
<accession>A0A3P7ECZ5</accession>
<comment type="subcellular location">
    <subcellularLocation>
        <location evidence="1">Cell projection</location>
        <location evidence="1">Cilium</location>
    </subcellularLocation>
</comment>
<dbReference type="SUPFAM" id="SSF52058">
    <property type="entry name" value="L domain-like"/>
    <property type="match status" value="1"/>
</dbReference>
<dbReference type="Proteomes" id="UP000270924">
    <property type="component" value="Unassembled WGS sequence"/>
</dbReference>
<dbReference type="PROSITE" id="PS51450">
    <property type="entry name" value="LRR"/>
    <property type="match status" value="3"/>
</dbReference>
<dbReference type="OMA" id="THAQLCA"/>
<evidence type="ECO:0000256" key="2">
    <source>
        <dbReference type="ARBA" id="ARBA00006453"/>
    </source>
</evidence>
<evidence type="ECO:0000256" key="3">
    <source>
        <dbReference type="ARBA" id="ARBA00022614"/>
    </source>
</evidence>
<dbReference type="EMBL" id="UYWW01012165">
    <property type="protein sequence ID" value="VDM19163.1"/>
    <property type="molecule type" value="Genomic_DNA"/>
</dbReference>